<reference evidence="2" key="1">
    <citation type="journal article" date="2020" name="Stud. Mycol.">
        <title>101 Dothideomycetes genomes: a test case for predicting lifestyles and emergence of pathogens.</title>
        <authorList>
            <person name="Haridas S."/>
            <person name="Albert R."/>
            <person name="Binder M."/>
            <person name="Bloem J."/>
            <person name="Labutti K."/>
            <person name="Salamov A."/>
            <person name="Andreopoulos B."/>
            <person name="Baker S."/>
            <person name="Barry K."/>
            <person name="Bills G."/>
            <person name="Bluhm B."/>
            <person name="Cannon C."/>
            <person name="Castanera R."/>
            <person name="Culley D."/>
            <person name="Daum C."/>
            <person name="Ezra D."/>
            <person name="Gonzalez J."/>
            <person name="Henrissat B."/>
            <person name="Kuo A."/>
            <person name="Liang C."/>
            <person name="Lipzen A."/>
            <person name="Lutzoni F."/>
            <person name="Magnuson J."/>
            <person name="Mondo S."/>
            <person name="Nolan M."/>
            <person name="Ohm R."/>
            <person name="Pangilinan J."/>
            <person name="Park H.-J."/>
            <person name="Ramirez L."/>
            <person name="Alfaro M."/>
            <person name="Sun H."/>
            <person name="Tritt A."/>
            <person name="Yoshinaga Y."/>
            <person name="Zwiers L.-H."/>
            <person name="Turgeon B."/>
            <person name="Goodwin S."/>
            <person name="Spatafora J."/>
            <person name="Crous P."/>
            <person name="Grigoriev I."/>
        </authorList>
    </citation>
    <scope>NUCLEOTIDE SEQUENCE</scope>
    <source>
        <strain evidence="2">CBS 115976</strain>
    </source>
</reference>
<protein>
    <submittedName>
        <fullName evidence="2">Uncharacterized protein</fullName>
    </submittedName>
</protein>
<evidence type="ECO:0000313" key="3">
    <source>
        <dbReference type="Proteomes" id="UP000799302"/>
    </source>
</evidence>
<dbReference type="Proteomes" id="UP000799302">
    <property type="component" value="Unassembled WGS sequence"/>
</dbReference>
<keyword evidence="3" id="KW-1185">Reference proteome</keyword>
<gene>
    <name evidence="2" type="ORF">BT63DRAFT_477726</name>
</gene>
<feature type="compositionally biased region" description="Basic and acidic residues" evidence="1">
    <location>
        <begin position="314"/>
        <end position="325"/>
    </location>
</feature>
<feature type="compositionally biased region" description="Pro residues" evidence="1">
    <location>
        <begin position="195"/>
        <end position="211"/>
    </location>
</feature>
<feature type="region of interest" description="Disordered" evidence="1">
    <location>
        <begin position="147"/>
        <end position="170"/>
    </location>
</feature>
<organism evidence="2 3">
    <name type="scientific">Microthyrium microscopicum</name>
    <dbReference type="NCBI Taxonomy" id="703497"/>
    <lineage>
        <taxon>Eukaryota</taxon>
        <taxon>Fungi</taxon>
        <taxon>Dikarya</taxon>
        <taxon>Ascomycota</taxon>
        <taxon>Pezizomycotina</taxon>
        <taxon>Dothideomycetes</taxon>
        <taxon>Dothideomycetes incertae sedis</taxon>
        <taxon>Microthyriales</taxon>
        <taxon>Microthyriaceae</taxon>
        <taxon>Microthyrium</taxon>
    </lineage>
</organism>
<feature type="compositionally biased region" description="Basic residues" evidence="1">
    <location>
        <begin position="17"/>
        <end position="30"/>
    </location>
</feature>
<feature type="compositionally biased region" description="Acidic residues" evidence="1">
    <location>
        <begin position="1"/>
        <end position="11"/>
    </location>
</feature>
<feature type="region of interest" description="Disordered" evidence="1">
    <location>
        <begin position="191"/>
        <end position="232"/>
    </location>
</feature>
<sequence length="325" mass="35060">MAEDEMQDIEAEPVFRAFKRRKIAPTRPRRTINDAEDETSDNAPIRSPTSPKKANKSGTQQSDESDNGIYNTLSAALRARSKAKQRRGGIEVSTPTAAPSNNPTTTQSEDTEMIPSTRDTFSTRFTQQTGIIKDNMDAAMTSYIDSRLSSAHSHHPESPTLPSTNDTIVNRTRPTARDYINAAVSAGRIAQIPIDPTPPQPAKPPPQPAPARKPRLGPDGKPWRSRKHAVKSEDAIAREAAVEAVMAEAKLDVYEAPDKTIKDADSVIARIQEEYLDAQAARQAAAAARKKTADPAAKGPKLGGGRSARAAALKAEEAAAKGRKK</sequence>
<dbReference type="EMBL" id="MU004233">
    <property type="protein sequence ID" value="KAF2671200.1"/>
    <property type="molecule type" value="Genomic_DNA"/>
</dbReference>
<evidence type="ECO:0000313" key="2">
    <source>
        <dbReference type="EMBL" id="KAF2671200.1"/>
    </source>
</evidence>
<dbReference type="OrthoDB" id="5627at2759"/>
<evidence type="ECO:0000256" key="1">
    <source>
        <dbReference type="SAM" id="MobiDB-lite"/>
    </source>
</evidence>
<feature type="region of interest" description="Disordered" evidence="1">
    <location>
        <begin position="1"/>
        <end position="115"/>
    </location>
</feature>
<accession>A0A6A6UHB8</accession>
<feature type="compositionally biased region" description="Polar residues" evidence="1">
    <location>
        <begin position="47"/>
        <end position="74"/>
    </location>
</feature>
<proteinExistence type="predicted"/>
<dbReference type="AlphaFoldDB" id="A0A6A6UHB8"/>
<name>A0A6A6UHB8_9PEZI</name>
<feature type="region of interest" description="Disordered" evidence="1">
    <location>
        <begin position="286"/>
        <end position="325"/>
    </location>
</feature>
<feature type="compositionally biased region" description="Polar residues" evidence="1">
    <location>
        <begin position="160"/>
        <end position="170"/>
    </location>
</feature>
<feature type="compositionally biased region" description="Low complexity" evidence="1">
    <location>
        <begin position="93"/>
        <end position="106"/>
    </location>
</feature>